<dbReference type="AlphaFoldDB" id="A0A330L8A2"/>
<evidence type="ECO:0000313" key="2">
    <source>
        <dbReference type="Proteomes" id="UP000248168"/>
    </source>
</evidence>
<sequence length="57" mass="6685">MNNLHAWQRMHHSILHFRKPARFSQPYLRIAFTEVLPGTEPRDLEAAVFNLLLTDLA</sequence>
<protein>
    <submittedName>
        <fullName evidence="1">Uncharacterized protein</fullName>
    </submittedName>
</protein>
<dbReference type="Proteomes" id="UP000248168">
    <property type="component" value="Unassembled WGS sequence"/>
</dbReference>
<gene>
    <name evidence="1" type="ORF">NITLEN_50195</name>
</gene>
<reference evidence="2" key="1">
    <citation type="submission" date="2018-04" db="EMBL/GenBank/DDBJ databases">
        <authorList>
            <person name="Lucker S."/>
            <person name="Sakoula D."/>
        </authorList>
    </citation>
    <scope>NUCLEOTIDE SEQUENCE [LARGE SCALE GENOMIC DNA]</scope>
</reference>
<dbReference type="EMBL" id="OUNR01000018">
    <property type="protein sequence ID" value="SPP66155.1"/>
    <property type="molecule type" value="Genomic_DNA"/>
</dbReference>
<dbReference type="InParanoid" id="A0A330L8A2"/>
<name>A0A330L8A2_9BACT</name>
<proteinExistence type="predicted"/>
<evidence type="ECO:0000313" key="1">
    <source>
        <dbReference type="EMBL" id="SPP66155.1"/>
    </source>
</evidence>
<keyword evidence="2" id="KW-1185">Reference proteome</keyword>
<organism evidence="1 2">
    <name type="scientific">Nitrospira lenta</name>
    <dbReference type="NCBI Taxonomy" id="1436998"/>
    <lineage>
        <taxon>Bacteria</taxon>
        <taxon>Pseudomonadati</taxon>
        <taxon>Nitrospirota</taxon>
        <taxon>Nitrospiria</taxon>
        <taxon>Nitrospirales</taxon>
        <taxon>Nitrospiraceae</taxon>
        <taxon>Nitrospira</taxon>
    </lineage>
</organism>
<accession>A0A330L8A2</accession>